<dbReference type="InterPro" id="IPR003945">
    <property type="entry name" value="NU5C-like"/>
</dbReference>
<evidence type="ECO:0000259" key="8">
    <source>
        <dbReference type="Pfam" id="PF00662"/>
    </source>
</evidence>
<reference evidence="9" key="2">
    <citation type="journal article" date="2023" name="ISME Commun">
        <title>Characterization of a bloom-associated alphaproteobacterial lineage, 'Candidatus Phycosocius': insights into freshwater algal-bacterial interactions.</title>
        <authorList>
            <person name="Tanabe Y."/>
            <person name="Yamaguchi H."/>
            <person name="Yoshida M."/>
            <person name="Kai A."/>
            <person name="Okazaki Y."/>
        </authorList>
    </citation>
    <scope>NUCLEOTIDE SEQUENCE</scope>
    <source>
        <strain evidence="9">BOTRYCO-1</strain>
    </source>
</reference>
<protein>
    <submittedName>
        <fullName evidence="9">NADH:ubiquinone oxidoreductase subunit L</fullName>
    </submittedName>
</protein>
<feature type="transmembrane region" description="Helical" evidence="6">
    <location>
        <begin position="300"/>
        <end position="321"/>
    </location>
</feature>
<reference evidence="9" key="1">
    <citation type="submission" date="2021-05" db="EMBL/GenBank/DDBJ databases">
        <authorList>
            <person name="Tanabe Y."/>
        </authorList>
    </citation>
    <scope>NUCLEOTIDE SEQUENCE</scope>
    <source>
        <strain evidence="9">BOTRYCO-1</strain>
    </source>
</reference>
<feature type="transmembrane region" description="Helical" evidence="6">
    <location>
        <begin position="15"/>
        <end position="34"/>
    </location>
</feature>
<feature type="transmembrane region" description="Helical" evidence="6">
    <location>
        <begin position="130"/>
        <end position="148"/>
    </location>
</feature>
<comment type="caution">
    <text evidence="9">The sequence shown here is derived from an EMBL/GenBank/DDBJ whole genome shotgun (WGS) entry which is preliminary data.</text>
</comment>
<dbReference type="InterPro" id="IPR018393">
    <property type="entry name" value="NADHpl_OxRdtase_5_subgr"/>
</dbReference>
<feature type="transmembrane region" description="Helical" evidence="6">
    <location>
        <begin position="445"/>
        <end position="466"/>
    </location>
</feature>
<feature type="transmembrane region" description="Helical" evidence="6">
    <location>
        <begin position="193"/>
        <end position="211"/>
    </location>
</feature>
<dbReference type="Pfam" id="PF00662">
    <property type="entry name" value="Proton_antipo_N"/>
    <property type="match status" value="1"/>
</dbReference>
<feature type="domain" description="NADH-Ubiquinone oxidoreductase (complex I) chain 5 N-terminal" evidence="8">
    <location>
        <begin position="81"/>
        <end position="131"/>
    </location>
</feature>
<evidence type="ECO:0000256" key="5">
    <source>
        <dbReference type="RuleBase" id="RU000320"/>
    </source>
</evidence>
<organism evidence="9 10">
    <name type="scientific">Candidatus Phycosocius spiralis</name>
    <dbReference type="NCBI Taxonomy" id="2815099"/>
    <lineage>
        <taxon>Bacteria</taxon>
        <taxon>Pseudomonadati</taxon>
        <taxon>Pseudomonadota</taxon>
        <taxon>Alphaproteobacteria</taxon>
        <taxon>Caulobacterales</taxon>
        <taxon>Caulobacterales incertae sedis</taxon>
        <taxon>Candidatus Phycosocius</taxon>
    </lineage>
</organism>
<feature type="transmembrane region" description="Helical" evidence="6">
    <location>
        <begin position="231"/>
        <end position="249"/>
    </location>
</feature>
<dbReference type="Pfam" id="PF00361">
    <property type="entry name" value="Proton_antipo_M"/>
    <property type="match status" value="1"/>
</dbReference>
<dbReference type="NCBIfam" id="TIGR01974">
    <property type="entry name" value="NDH_I_L"/>
    <property type="match status" value="1"/>
</dbReference>
<feature type="transmembrane region" description="Helical" evidence="6">
    <location>
        <begin position="41"/>
        <end position="65"/>
    </location>
</feature>
<dbReference type="Proteomes" id="UP001161064">
    <property type="component" value="Unassembled WGS sequence"/>
</dbReference>
<dbReference type="PRINTS" id="PR01434">
    <property type="entry name" value="NADHDHGNASE5"/>
</dbReference>
<name>A0ABQ4PSY8_9PROT</name>
<comment type="subcellular location">
    <subcellularLocation>
        <location evidence="1">Endomembrane system</location>
        <topology evidence="1">Multi-pass membrane protein</topology>
    </subcellularLocation>
    <subcellularLocation>
        <location evidence="5">Membrane</location>
        <topology evidence="5">Multi-pass membrane protein</topology>
    </subcellularLocation>
</comment>
<feature type="transmembrane region" description="Helical" evidence="6">
    <location>
        <begin position="356"/>
        <end position="374"/>
    </location>
</feature>
<keyword evidence="3 6" id="KW-1133">Transmembrane helix</keyword>
<dbReference type="PANTHER" id="PTHR42829">
    <property type="entry name" value="NADH-UBIQUINONE OXIDOREDUCTASE CHAIN 5"/>
    <property type="match status" value="1"/>
</dbReference>
<feature type="transmembrane region" description="Helical" evidence="6">
    <location>
        <begin position="270"/>
        <end position="294"/>
    </location>
</feature>
<dbReference type="PANTHER" id="PTHR42829:SF2">
    <property type="entry name" value="NADH-UBIQUINONE OXIDOREDUCTASE CHAIN 5"/>
    <property type="match status" value="1"/>
</dbReference>
<feature type="domain" description="NADH:quinone oxidoreductase/Mrp antiporter transmembrane" evidence="7">
    <location>
        <begin position="147"/>
        <end position="437"/>
    </location>
</feature>
<accession>A0ABQ4PSY8</accession>
<feature type="transmembrane region" description="Helical" evidence="6">
    <location>
        <begin position="666"/>
        <end position="686"/>
    </location>
</feature>
<dbReference type="InterPro" id="IPR001750">
    <property type="entry name" value="ND/Mrp_TM"/>
</dbReference>
<dbReference type="RefSeq" id="WP_284358572.1">
    <property type="nucleotide sequence ID" value="NZ_BPFZ01000001.1"/>
</dbReference>
<evidence type="ECO:0000256" key="3">
    <source>
        <dbReference type="ARBA" id="ARBA00022989"/>
    </source>
</evidence>
<evidence type="ECO:0000259" key="7">
    <source>
        <dbReference type="Pfam" id="PF00361"/>
    </source>
</evidence>
<dbReference type="NCBIfam" id="NF005141">
    <property type="entry name" value="PRK06590.1"/>
    <property type="match status" value="1"/>
</dbReference>
<feature type="transmembrane region" description="Helical" evidence="6">
    <location>
        <begin position="564"/>
        <end position="585"/>
    </location>
</feature>
<evidence type="ECO:0000256" key="1">
    <source>
        <dbReference type="ARBA" id="ARBA00004127"/>
    </source>
</evidence>
<dbReference type="PRINTS" id="PR01435">
    <property type="entry name" value="NPOXDRDTASE5"/>
</dbReference>
<keyword evidence="2 5" id="KW-0812">Transmembrane</keyword>
<evidence type="ECO:0000256" key="6">
    <source>
        <dbReference type="SAM" id="Phobius"/>
    </source>
</evidence>
<dbReference type="Gene3D" id="1.20.5.2700">
    <property type="match status" value="1"/>
</dbReference>
<sequence length="689" mass="75292">MSAEPHAAFGLTETLATIVVFAPLLGALVCGLFNRFIGEKVAMFVATALLFVAAGCAATLFIGHWQHNLHLPSEPIAIATWIHVGDFKSTWSIRIDAISAVMMIVVTGVSALVHLYSWGYMAEDPHKPRFFAYLSLFTFAMLALVTAADFMQLFFGWEGVGLASYLLIGFWYHKRSANDAQIKAFVVNRVGDFGFVLGIMAVFFVFGTIEFKDVFALVPEKAAVMLKWGSYQFPAIEIIAFLLFIGAMGKSAQFFLHTWLPDAMEGPTPVSALIHAATMVTAGVVLVCLCSPIYEAAPMTAGFITMIGAVTALFAATVGLAQNDIKRVIAYSTCSQLGFMFFAAGIGAYQAAMFHLFTHAFFKALLFLGAGSVIHGMNHEQDMRKMGDLAKHMKITFVIMIIGTLAITGVGIPHTPLGFAGFFSKDAILETTFAAGMTGNGAAQAAFWMALLAATLTSFYSWRLAFMTFSGSPKWHVTAASGHDDLSQRDYNHTDHGHHAWHGPHESPWVMLIPLILLALGAVFAGSIFYDAFVGHHAKEFWGSAIYTAPDNTVLKDKYDVPHWVFYAPLVVMVVGLGAALYFYFFNEDLGKKIADRKRLAHAFLQNKWYFDELYEIIFVKAARVLGDFFWKIGDGKIIDGLGPNGIAGTLNFGSKKAVKIQSGYVYHYAFLMLIAVVALGALVLLRGA</sequence>
<dbReference type="InterPro" id="IPR001516">
    <property type="entry name" value="Proton_antipo_N"/>
</dbReference>
<feature type="transmembrane region" description="Helical" evidence="6">
    <location>
        <begin position="97"/>
        <end position="118"/>
    </location>
</feature>
<feature type="transmembrane region" description="Helical" evidence="6">
    <location>
        <begin position="154"/>
        <end position="172"/>
    </location>
</feature>
<gene>
    <name evidence="9" type="primary">nuoL</name>
    <name evidence="9" type="ORF">PsB1_0258</name>
</gene>
<evidence type="ECO:0000256" key="4">
    <source>
        <dbReference type="ARBA" id="ARBA00023136"/>
    </source>
</evidence>
<feature type="transmembrane region" description="Helical" evidence="6">
    <location>
        <begin position="395"/>
        <end position="414"/>
    </location>
</feature>
<keyword evidence="10" id="KW-1185">Reference proteome</keyword>
<proteinExistence type="predicted"/>
<evidence type="ECO:0000313" key="9">
    <source>
        <dbReference type="EMBL" id="GIU66104.1"/>
    </source>
</evidence>
<evidence type="ECO:0000256" key="2">
    <source>
        <dbReference type="ARBA" id="ARBA00022692"/>
    </source>
</evidence>
<evidence type="ECO:0000313" key="10">
    <source>
        <dbReference type="Proteomes" id="UP001161064"/>
    </source>
</evidence>
<dbReference type="EMBL" id="BPFZ01000001">
    <property type="protein sequence ID" value="GIU66104.1"/>
    <property type="molecule type" value="Genomic_DNA"/>
</dbReference>
<feature type="transmembrane region" description="Helical" evidence="6">
    <location>
        <begin position="509"/>
        <end position="530"/>
    </location>
</feature>
<keyword evidence="4 6" id="KW-0472">Membrane</keyword>
<feature type="transmembrane region" description="Helical" evidence="6">
    <location>
        <begin position="328"/>
        <end position="350"/>
    </location>
</feature>